<dbReference type="Gene3D" id="3.40.50.2000">
    <property type="entry name" value="Glycogen Phosphorylase B"/>
    <property type="match status" value="2"/>
</dbReference>
<evidence type="ECO:0000256" key="9">
    <source>
        <dbReference type="ARBA" id="ARBA00023326"/>
    </source>
</evidence>
<dbReference type="KEGG" id="bid:Bind_2643"/>
<comment type="similarity">
    <text evidence="2">Belongs to the glycosyl hydrolase 10 (cellulase F) family.</text>
</comment>
<protein>
    <recommendedName>
        <fullName evidence="3">endo-1,4-beta-xylanase</fullName>
        <ecNumber evidence="3">3.2.1.8</ecNumber>
    </recommendedName>
</protein>
<comment type="catalytic activity">
    <reaction evidence="1">
        <text>Endohydrolysis of (1-&gt;4)-beta-D-xylosidic linkages in xylans.</text>
        <dbReference type="EC" id="3.2.1.8"/>
    </reaction>
</comment>
<evidence type="ECO:0000256" key="6">
    <source>
        <dbReference type="ARBA" id="ARBA00022801"/>
    </source>
</evidence>
<dbReference type="GO" id="GO:0045493">
    <property type="term" value="P:xylan catabolic process"/>
    <property type="evidence" value="ECO:0007669"/>
    <property type="project" value="UniProtKB-KW"/>
</dbReference>
<dbReference type="Pfam" id="PF00331">
    <property type="entry name" value="Glyco_hydro_10"/>
    <property type="match status" value="1"/>
</dbReference>
<keyword evidence="6 11" id="KW-0378">Hydrolase</keyword>
<evidence type="ECO:0000313" key="12">
    <source>
        <dbReference type="Proteomes" id="UP000001695"/>
    </source>
</evidence>
<organism evidence="11 12">
    <name type="scientific">Beijerinckia indica subsp. indica (strain ATCC 9039 / DSM 1715 / NCIMB 8712)</name>
    <dbReference type="NCBI Taxonomy" id="395963"/>
    <lineage>
        <taxon>Bacteria</taxon>
        <taxon>Pseudomonadati</taxon>
        <taxon>Pseudomonadota</taxon>
        <taxon>Alphaproteobacteria</taxon>
        <taxon>Hyphomicrobiales</taxon>
        <taxon>Beijerinckiaceae</taxon>
        <taxon>Beijerinckia</taxon>
    </lineage>
</organism>
<dbReference type="InterPro" id="IPR028098">
    <property type="entry name" value="Glyco_trans_4-like_N"/>
</dbReference>
<keyword evidence="12" id="KW-1185">Reference proteome</keyword>
<dbReference type="SMART" id="SM00633">
    <property type="entry name" value="Glyco_10"/>
    <property type="match status" value="1"/>
</dbReference>
<evidence type="ECO:0000313" key="11">
    <source>
        <dbReference type="EMBL" id="ACB96224.1"/>
    </source>
</evidence>
<evidence type="ECO:0000256" key="3">
    <source>
        <dbReference type="ARBA" id="ARBA00012590"/>
    </source>
</evidence>
<dbReference type="EC" id="3.2.1.8" evidence="3"/>
<keyword evidence="9" id="KW-0624">Polysaccharide degradation</keyword>
<dbReference type="GO" id="GO:0031176">
    <property type="term" value="F:endo-1,4-beta-xylanase activity"/>
    <property type="evidence" value="ECO:0007669"/>
    <property type="project" value="UniProtKB-EC"/>
</dbReference>
<dbReference type="CAZy" id="GH10">
    <property type="family name" value="Glycoside Hydrolase Family 10"/>
</dbReference>
<dbReference type="EMBL" id="CP001016">
    <property type="protein sequence ID" value="ACB96224.1"/>
    <property type="molecule type" value="Genomic_DNA"/>
</dbReference>
<feature type="domain" description="GH10" evidence="10">
    <location>
        <begin position="430"/>
        <end position="753"/>
    </location>
</feature>
<evidence type="ECO:0000259" key="10">
    <source>
        <dbReference type="PROSITE" id="PS51760"/>
    </source>
</evidence>
<dbReference type="STRING" id="395963.Bind_2643"/>
<dbReference type="PANTHER" id="PTHR31490:SF88">
    <property type="entry name" value="BETA-XYLANASE"/>
    <property type="match status" value="1"/>
</dbReference>
<keyword evidence="7" id="KW-0119">Carbohydrate metabolism</keyword>
<evidence type="ECO:0000256" key="5">
    <source>
        <dbReference type="ARBA" id="ARBA00022729"/>
    </source>
</evidence>
<evidence type="ECO:0000256" key="4">
    <source>
        <dbReference type="ARBA" id="ARBA00022651"/>
    </source>
</evidence>
<dbReference type="Gene3D" id="3.20.20.80">
    <property type="entry name" value="Glycosidases"/>
    <property type="match status" value="1"/>
</dbReference>
<dbReference type="HOGENOM" id="CLU_362771_0_0_5"/>
<dbReference type="InterPro" id="IPR001296">
    <property type="entry name" value="Glyco_trans_1"/>
</dbReference>
<dbReference type="AlphaFoldDB" id="B2IJA6"/>
<name>B2IJA6_BEII9</name>
<dbReference type="RefSeq" id="WP_012385575.1">
    <property type="nucleotide sequence ID" value="NC_010581.1"/>
</dbReference>
<dbReference type="InterPro" id="IPR044846">
    <property type="entry name" value="GH10"/>
</dbReference>
<keyword evidence="5" id="KW-0732">Signal</keyword>
<evidence type="ECO:0000256" key="7">
    <source>
        <dbReference type="ARBA" id="ARBA00023277"/>
    </source>
</evidence>
<dbReference type="eggNOG" id="COG3693">
    <property type="taxonomic scope" value="Bacteria"/>
</dbReference>
<dbReference type="CDD" id="cd03801">
    <property type="entry name" value="GT4_PimA-like"/>
    <property type="match status" value="1"/>
</dbReference>
<sequence>MRLLLFTSEFYPLRGGIGTYAAELARGATELGGDVTLYAPSYHQDLADDDLKCFPFRVIRYAGHRHTMKNLPQKLQIVRRAVRSETFDIIHAMDWPFFLPVHLMAPSKVHKLFTVHGSDVNEMRAPVKATIISLVRLFSGKSEILANSNFTRSLFNQHFPDIPPHKVKTEWLGVSDFWFQPAANRSETRFKLGVADDAYVILTVGRLTPRKGHLSVIEALSRLPERIKEHTIYIIVGPHYDGEYTSKVKVAAAASGCKTLFLNELSDDVLRDLYKACDVFCLTGHTKLNGLVEGFGLVYLEAGAQGLPSIAGNVGGMPEAVEHGKSGLVVNSNDADSIAQSLCELHDLPRFRQALADGALERAKILTWRRCVAASYGFSSHHAKWLQPHSSPISLTSDITQPQNGLARRSVLGAFASVGLLKTKILAATPTTILPLKQAAARVGLLFGCAFDKIAISDAAYGALIKTHAAILTTDYHMKFKALRRNGPEADFTIADSLITFADAASIPIRGHNLIWNEGNPDWLIKLPANERIEWLERHIKEVMGRYRGRIHSWDVVNEPFWPGHKKPGGFRDGPWYSALGPEYIIKAFQIARRTDPSAKLVLNEAWVERSDDLGLVVREELFKLLQDLSVRGLIDAVGLECHIRPHYTRNFDILAQFIAKVSTLGIDVYITELDVDDSIFSGSMSEIDDKVAEIYGDFVRAITKAPAVKILETWQLADRYSFYQDQRKGTARPLPFDTSLAPKPAYHTIISALIDAGSQPVGVVRTPQH</sequence>
<dbReference type="PROSITE" id="PS51760">
    <property type="entry name" value="GH10_2"/>
    <property type="match status" value="1"/>
</dbReference>
<dbReference type="SUPFAM" id="SSF53756">
    <property type="entry name" value="UDP-Glycosyltransferase/glycogen phosphorylase"/>
    <property type="match status" value="1"/>
</dbReference>
<dbReference type="CAZy" id="GT4">
    <property type="family name" value="Glycosyltransferase Family 4"/>
</dbReference>
<dbReference type="PANTHER" id="PTHR31490">
    <property type="entry name" value="GLYCOSYL HYDROLASE"/>
    <property type="match status" value="1"/>
</dbReference>
<proteinExistence type="inferred from homology"/>
<reference evidence="12" key="1">
    <citation type="submission" date="2008-03" db="EMBL/GenBank/DDBJ databases">
        <title>Complete sequence of chromosome of Beijerinckia indica subsp. indica ATCC 9039.</title>
        <authorList>
            <consortium name="US DOE Joint Genome Institute"/>
            <person name="Copeland A."/>
            <person name="Lucas S."/>
            <person name="Lapidus A."/>
            <person name="Glavina del Rio T."/>
            <person name="Dalin E."/>
            <person name="Tice H."/>
            <person name="Bruce D."/>
            <person name="Goodwin L."/>
            <person name="Pitluck S."/>
            <person name="LaButti K."/>
            <person name="Schmutz J."/>
            <person name="Larimer F."/>
            <person name="Land M."/>
            <person name="Hauser L."/>
            <person name="Kyrpides N."/>
            <person name="Mikhailova N."/>
            <person name="Dunfield P.F."/>
            <person name="Dedysh S.N."/>
            <person name="Liesack W."/>
            <person name="Saw J.H."/>
            <person name="Alam M."/>
            <person name="Chen Y."/>
            <person name="Murrell J.C."/>
            <person name="Richardson P."/>
        </authorList>
    </citation>
    <scope>NUCLEOTIDE SEQUENCE [LARGE SCALE GENOMIC DNA]</scope>
    <source>
        <strain evidence="12">ATCC 9039 / DSM 1715 / NCIMB 8712</strain>
    </source>
</reference>
<keyword evidence="8 11" id="KW-0326">Glycosidase</keyword>
<dbReference type="InterPro" id="IPR017853">
    <property type="entry name" value="GH"/>
</dbReference>
<evidence type="ECO:0000256" key="1">
    <source>
        <dbReference type="ARBA" id="ARBA00000681"/>
    </source>
</evidence>
<dbReference type="eggNOG" id="COG0438">
    <property type="taxonomic scope" value="Bacteria"/>
</dbReference>
<evidence type="ECO:0000256" key="2">
    <source>
        <dbReference type="ARBA" id="ARBA00007495"/>
    </source>
</evidence>
<dbReference type="Proteomes" id="UP000001695">
    <property type="component" value="Chromosome"/>
</dbReference>
<dbReference type="OrthoDB" id="9815836at2"/>
<dbReference type="Pfam" id="PF13439">
    <property type="entry name" value="Glyco_transf_4"/>
    <property type="match status" value="1"/>
</dbReference>
<keyword evidence="4 11" id="KW-0858">Xylan degradation</keyword>
<dbReference type="InterPro" id="IPR001000">
    <property type="entry name" value="GH10_dom"/>
</dbReference>
<dbReference type="GO" id="GO:0016757">
    <property type="term" value="F:glycosyltransferase activity"/>
    <property type="evidence" value="ECO:0007669"/>
    <property type="project" value="InterPro"/>
</dbReference>
<evidence type="ECO:0000256" key="8">
    <source>
        <dbReference type="ARBA" id="ARBA00023295"/>
    </source>
</evidence>
<accession>B2IJA6</accession>
<gene>
    <name evidence="11" type="ordered locus">Bind_2643</name>
</gene>
<reference evidence="11 12" key="2">
    <citation type="journal article" date="2010" name="J. Bacteriol.">
        <title>Complete genome sequence of Beijerinckia indica subsp. indica.</title>
        <authorList>
            <person name="Tamas I."/>
            <person name="Dedysh S.N."/>
            <person name="Liesack W."/>
            <person name="Stott M.B."/>
            <person name="Alam M."/>
            <person name="Murrell J.C."/>
            <person name="Dunfield P.F."/>
        </authorList>
    </citation>
    <scope>NUCLEOTIDE SEQUENCE [LARGE SCALE GENOMIC DNA]</scope>
    <source>
        <strain evidence="12">ATCC 9039 / DSM 1715 / NCIMB 8712</strain>
    </source>
</reference>
<dbReference type="SUPFAM" id="SSF51445">
    <property type="entry name" value="(Trans)glycosidases"/>
    <property type="match status" value="1"/>
</dbReference>
<dbReference type="Pfam" id="PF00534">
    <property type="entry name" value="Glycos_transf_1"/>
    <property type="match status" value="1"/>
</dbReference>